<sequence>MFSTFKFFQFIGSVFVSLVIALLVPYAFYRLLPESWNAVENHIGFGWLFGGFFLVTYLITMCFCLRILSEKNSAK</sequence>
<name>A0A7X0D2K0_9HYPH</name>
<reference evidence="2 3" key="1">
    <citation type="submission" date="2020-08" db="EMBL/GenBank/DDBJ databases">
        <title>Genomic Encyclopedia of Type Strains, Phase IV (KMG-IV): sequencing the most valuable type-strain genomes for metagenomic binning, comparative biology and taxonomic classification.</title>
        <authorList>
            <person name="Goeker M."/>
        </authorList>
    </citation>
    <scope>NUCLEOTIDE SEQUENCE [LARGE SCALE GENOMIC DNA]</scope>
    <source>
        <strain evidence="2 3">DSM 100734</strain>
    </source>
</reference>
<keyword evidence="3" id="KW-1185">Reference proteome</keyword>
<evidence type="ECO:0000313" key="2">
    <source>
        <dbReference type="EMBL" id="MBB6165567.1"/>
    </source>
</evidence>
<comment type="caution">
    <text evidence="2">The sequence shown here is derived from an EMBL/GenBank/DDBJ whole genome shotgun (WGS) entry which is preliminary data.</text>
</comment>
<organism evidence="2 3">
    <name type="scientific">Rhizobium wenxiniae</name>
    <dbReference type="NCBI Taxonomy" id="1737357"/>
    <lineage>
        <taxon>Bacteria</taxon>
        <taxon>Pseudomonadati</taxon>
        <taxon>Pseudomonadota</taxon>
        <taxon>Alphaproteobacteria</taxon>
        <taxon>Hyphomicrobiales</taxon>
        <taxon>Rhizobiaceae</taxon>
        <taxon>Rhizobium/Agrobacterium group</taxon>
        <taxon>Rhizobium</taxon>
    </lineage>
</organism>
<dbReference type="Proteomes" id="UP000547879">
    <property type="component" value="Unassembled WGS sequence"/>
</dbReference>
<keyword evidence="1" id="KW-1133">Transmembrane helix</keyword>
<feature type="transmembrane region" description="Helical" evidence="1">
    <location>
        <begin position="48"/>
        <end position="68"/>
    </location>
</feature>
<keyword evidence="1" id="KW-0472">Membrane</keyword>
<proteinExistence type="predicted"/>
<protein>
    <submittedName>
        <fullName evidence="2">Uncharacterized protein</fullName>
    </submittedName>
</protein>
<gene>
    <name evidence="2" type="ORF">HNQ72_005415</name>
</gene>
<feature type="transmembrane region" description="Helical" evidence="1">
    <location>
        <begin position="7"/>
        <end position="28"/>
    </location>
</feature>
<dbReference type="EMBL" id="JACHEG010000010">
    <property type="protein sequence ID" value="MBB6165567.1"/>
    <property type="molecule type" value="Genomic_DNA"/>
</dbReference>
<accession>A0A7X0D2K0</accession>
<dbReference type="AlphaFoldDB" id="A0A7X0D2K0"/>
<evidence type="ECO:0000256" key="1">
    <source>
        <dbReference type="SAM" id="Phobius"/>
    </source>
</evidence>
<evidence type="ECO:0000313" key="3">
    <source>
        <dbReference type="Proteomes" id="UP000547879"/>
    </source>
</evidence>
<keyword evidence="1" id="KW-0812">Transmembrane</keyword>